<reference evidence="1" key="1">
    <citation type="submission" date="2012-01" db="EMBL/GenBank/DDBJ databases">
        <authorList>
            <person name="Summers A.O."/>
            <person name="Wireman J."/>
        </authorList>
    </citation>
    <scope>NUCLEOTIDE SEQUENCE</scope>
    <source>
        <strain evidence="1">14</strain>
        <plasmid evidence="1">p14-95A</plasmid>
    </source>
</reference>
<geneLocation type="plasmid" evidence="1">
    <name>p14-95A</name>
</geneLocation>
<accession>I3W2Y6</accession>
<keyword evidence="1" id="KW-0614">Plasmid</keyword>
<evidence type="ECO:0000313" key="1">
    <source>
        <dbReference type="EMBL" id="AFK89963.1"/>
    </source>
</evidence>
<protein>
    <submittedName>
        <fullName evidence="1">Uncharacterized protein</fullName>
    </submittedName>
</protein>
<dbReference type="EMBL" id="JQ418537">
    <property type="protein sequence ID" value="AFK89963.1"/>
    <property type="molecule type" value="Genomic_DNA"/>
</dbReference>
<proteinExistence type="predicted"/>
<organism evidence="1">
    <name type="scientific">Salmonella sp. 14</name>
    <dbReference type="NCBI Taxonomy" id="1179812"/>
    <lineage>
        <taxon>Bacteria</taxon>
        <taxon>Pseudomonadati</taxon>
        <taxon>Pseudomonadota</taxon>
        <taxon>Gammaproteobacteria</taxon>
        <taxon>Enterobacterales</taxon>
        <taxon>Enterobacteriaceae</taxon>
        <taxon>Salmonella</taxon>
    </lineage>
</organism>
<name>I3W2Y6_9ENTR</name>
<dbReference type="AlphaFoldDB" id="I3W2Y6"/>
<sequence>MFARLLVQYEFDAHLKGGLAARGGITIFRIVRPVGFDSAIIYYIGEPSSIKKKSK</sequence>